<feature type="domain" description="Leucine-binding protein" evidence="3">
    <location>
        <begin position="38"/>
        <end position="391"/>
    </location>
</feature>
<sequence length="406" mass="45039">MPNRRSLIAAAAGVAAAPLSPWRRAEARSTTPGVTATEIRIGNTNAYSGPASAYAVISRCHAAFFRMVNEQGGIGGRQIVFLSYDDGYSPPRAVEQVRRLVEQDGVAFLFNTLGTPSNSAIVRYVNQRRVPHLFVASGADKWGDYRQTPWTIGWQPSYRTEAQVYAKHMLDRNPDARLALLYQNDDFGKDYIAGVRDVLGDRFDRVVRAASHEVTDATVDSQVISLQASGADALLTATTPKFAAQAIRKVHDIGWRPLHFLTSVSVSVASVMQPAGPEKGIGIITAAYNKDPTDPAWDNDPGMNEWRAFMRRHMPGADTTDINYVYAYGVALTLMQVLRQCGTDFSRQNIMRQATGLRDLEIPTLLPGIRINTAPDNYHPIRQMQLQRWDGTTWRRFGEVIEGTRV</sequence>
<keyword evidence="2" id="KW-0732">Signal</keyword>
<dbReference type="Pfam" id="PF13458">
    <property type="entry name" value="Peripla_BP_6"/>
    <property type="match status" value="1"/>
</dbReference>
<dbReference type="PANTHER" id="PTHR47235">
    <property type="entry name" value="BLR6548 PROTEIN"/>
    <property type="match status" value="1"/>
</dbReference>
<dbReference type="RefSeq" id="WP_188899237.1">
    <property type="nucleotide sequence ID" value="NZ_BMKS01000003.1"/>
</dbReference>
<organism evidence="4 5">
    <name type="scientific">Caldovatus sediminis</name>
    <dbReference type="NCBI Taxonomy" id="2041189"/>
    <lineage>
        <taxon>Bacteria</taxon>
        <taxon>Pseudomonadati</taxon>
        <taxon>Pseudomonadota</taxon>
        <taxon>Alphaproteobacteria</taxon>
        <taxon>Acetobacterales</taxon>
        <taxon>Roseomonadaceae</taxon>
        <taxon>Caldovatus</taxon>
    </lineage>
</organism>
<dbReference type="InterPro" id="IPR028082">
    <property type="entry name" value="Peripla_BP_I"/>
</dbReference>
<protein>
    <submittedName>
        <fullName evidence="4">ABC transporter substrate-binding protein</fullName>
    </submittedName>
</protein>
<evidence type="ECO:0000259" key="3">
    <source>
        <dbReference type="Pfam" id="PF13458"/>
    </source>
</evidence>
<dbReference type="InterPro" id="IPR006311">
    <property type="entry name" value="TAT_signal"/>
</dbReference>
<dbReference type="AlphaFoldDB" id="A0A8J2ZA15"/>
<evidence type="ECO:0000256" key="2">
    <source>
        <dbReference type="ARBA" id="ARBA00022729"/>
    </source>
</evidence>
<dbReference type="CDD" id="cd06343">
    <property type="entry name" value="PBP1_ABC_ligand_binding-like"/>
    <property type="match status" value="1"/>
</dbReference>
<proteinExistence type="inferred from homology"/>
<gene>
    <name evidence="4" type="ORF">GCM10010964_13440</name>
</gene>
<reference evidence="4 5" key="1">
    <citation type="journal article" date="2014" name="Int. J. Syst. Evol. Microbiol.">
        <title>Complete genome sequence of Corynebacterium casei LMG S-19264T (=DSM 44701T), isolated from a smear-ripened cheese.</title>
        <authorList>
            <consortium name="US DOE Joint Genome Institute (JGI-PGF)"/>
            <person name="Walter F."/>
            <person name="Albersmeier A."/>
            <person name="Kalinowski J."/>
            <person name="Ruckert C."/>
        </authorList>
    </citation>
    <scope>NUCLEOTIDE SEQUENCE [LARGE SCALE GENOMIC DNA]</scope>
    <source>
        <strain evidence="4 5">CGMCC 1.16330</strain>
    </source>
</reference>
<dbReference type="SUPFAM" id="SSF53822">
    <property type="entry name" value="Periplasmic binding protein-like I"/>
    <property type="match status" value="1"/>
</dbReference>
<evidence type="ECO:0000256" key="1">
    <source>
        <dbReference type="ARBA" id="ARBA00010062"/>
    </source>
</evidence>
<name>A0A8J2ZA15_9PROT</name>
<comment type="similarity">
    <text evidence="1">Belongs to the leucine-binding protein family.</text>
</comment>
<dbReference type="Proteomes" id="UP000597507">
    <property type="component" value="Unassembled WGS sequence"/>
</dbReference>
<dbReference type="EMBL" id="BMKS01000003">
    <property type="protein sequence ID" value="GGG26825.1"/>
    <property type="molecule type" value="Genomic_DNA"/>
</dbReference>
<comment type="caution">
    <text evidence="4">The sequence shown here is derived from an EMBL/GenBank/DDBJ whole genome shotgun (WGS) entry which is preliminary data.</text>
</comment>
<evidence type="ECO:0000313" key="4">
    <source>
        <dbReference type="EMBL" id="GGG26825.1"/>
    </source>
</evidence>
<dbReference type="Gene3D" id="3.40.50.2300">
    <property type="match status" value="2"/>
</dbReference>
<dbReference type="InterPro" id="IPR028081">
    <property type="entry name" value="Leu-bd"/>
</dbReference>
<dbReference type="PROSITE" id="PS51318">
    <property type="entry name" value="TAT"/>
    <property type="match status" value="1"/>
</dbReference>
<accession>A0A8J2ZA15</accession>
<keyword evidence="5" id="KW-1185">Reference proteome</keyword>
<evidence type="ECO:0000313" key="5">
    <source>
        <dbReference type="Proteomes" id="UP000597507"/>
    </source>
</evidence>
<dbReference type="PANTHER" id="PTHR47235:SF1">
    <property type="entry name" value="BLR6548 PROTEIN"/>
    <property type="match status" value="1"/>
</dbReference>